<dbReference type="GO" id="GO:0000981">
    <property type="term" value="F:DNA-binding transcription factor activity, RNA polymerase II-specific"/>
    <property type="evidence" value="ECO:0007669"/>
    <property type="project" value="UniProtKB-ARBA"/>
</dbReference>
<evidence type="ECO:0000256" key="4">
    <source>
        <dbReference type="ARBA" id="ARBA00023015"/>
    </source>
</evidence>
<dbReference type="GO" id="GO:0045944">
    <property type="term" value="P:positive regulation of transcription by RNA polymerase II"/>
    <property type="evidence" value="ECO:0007669"/>
    <property type="project" value="UniProtKB-ARBA"/>
</dbReference>
<evidence type="ECO:0000256" key="9">
    <source>
        <dbReference type="ARBA" id="ARBA00054217"/>
    </source>
</evidence>
<keyword evidence="2" id="KW-0963">Cytoplasm</keyword>
<reference evidence="15" key="1">
    <citation type="submission" date="2022-11" db="UniProtKB">
        <authorList>
            <consortium name="EnsemblMetazoa"/>
        </authorList>
    </citation>
    <scope>IDENTIFICATION</scope>
</reference>
<feature type="compositionally biased region" description="Basic and acidic residues" evidence="13">
    <location>
        <begin position="25"/>
        <end position="38"/>
    </location>
</feature>
<evidence type="ECO:0000256" key="11">
    <source>
        <dbReference type="ARBA" id="ARBA00070331"/>
    </source>
</evidence>
<dbReference type="RefSeq" id="XP_020912707.2">
    <property type="nucleotide sequence ID" value="XM_021057048.2"/>
</dbReference>
<dbReference type="EnsemblMetazoa" id="XM_021057048.2">
    <property type="protein sequence ID" value="XP_020912707.2"/>
    <property type="gene ID" value="LOC110250451"/>
</dbReference>
<keyword evidence="3" id="KW-0678">Repressor</keyword>
<accession>A0A913Y1Q0</accession>
<dbReference type="InterPro" id="IPR009071">
    <property type="entry name" value="HMG_box_dom"/>
</dbReference>
<keyword evidence="16" id="KW-1185">Reference proteome</keyword>
<evidence type="ECO:0000256" key="2">
    <source>
        <dbReference type="ARBA" id="ARBA00022490"/>
    </source>
</evidence>
<dbReference type="GeneID" id="110250451"/>
<protein>
    <recommendedName>
        <fullName evidence="11">Transcription factor SOX-30</fullName>
    </recommendedName>
</protein>
<evidence type="ECO:0000256" key="8">
    <source>
        <dbReference type="ARBA" id="ARBA00023242"/>
    </source>
</evidence>
<dbReference type="OrthoDB" id="6247875at2759"/>
<feature type="domain" description="HMG box" evidence="14">
    <location>
        <begin position="111"/>
        <end position="179"/>
    </location>
</feature>
<feature type="region of interest" description="Disordered" evidence="13">
    <location>
        <begin position="25"/>
        <end position="62"/>
    </location>
</feature>
<evidence type="ECO:0000313" key="16">
    <source>
        <dbReference type="Proteomes" id="UP000887567"/>
    </source>
</evidence>
<dbReference type="OMA" id="TFLRMPH"/>
<dbReference type="PANTHER" id="PTHR47279:SF1">
    <property type="entry name" value="TRANSCRIPTION FACTOR SOX-30"/>
    <property type="match status" value="1"/>
</dbReference>
<dbReference type="Proteomes" id="UP000887567">
    <property type="component" value="Unplaced"/>
</dbReference>
<dbReference type="SUPFAM" id="SSF47095">
    <property type="entry name" value="HMG-box"/>
    <property type="match status" value="1"/>
</dbReference>
<evidence type="ECO:0000313" key="15">
    <source>
        <dbReference type="EnsemblMetazoa" id="XP_020912707.2"/>
    </source>
</evidence>
<dbReference type="PROSITE" id="PS50118">
    <property type="entry name" value="HMG_BOX_2"/>
    <property type="match status" value="1"/>
</dbReference>
<dbReference type="KEGG" id="epa:110250451"/>
<dbReference type="InterPro" id="IPR052856">
    <property type="entry name" value="SOX30_TF"/>
</dbReference>
<dbReference type="GO" id="GO:1990837">
    <property type="term" value="F:sequence-specific double-stranded DNA binding"/>
    <property type="evidence" value="ECO:0007669"/>
    <property type="project" value="TreeGrafter"/>
</dbReference>
<dbReference type="GO" id="GO:0005634">
    <property type="term" value="C:nucleus"/>
    <property type="evidence" value="ECO:0007669"/>
    <property type="project" value="UniProtKB-UniRule"/>
</dbReference>
<keyword evidence="4" id="KW-0805">Transcription regulation</keyword>
<evidence type="ECO:0000256" key="6">
    <source>
        <dbReference type="ARBA" id="ARBA00023159"/>
    </source>
</evidence>
<evidence type="ECO:0000256" key="7">
    <source>
        <dbReference type="ARBA" id="ARBA00023163"/>
    </source>
</evidence>
<dbReference type="CDD" id="cd22033">
    <property type="entry name" value="HMG-box_SoxH_SOX30"/>
    <property type="match status" value="1"/>
</dbReference>
<dbReference type="SMART" id="SM00398">
    <property type="entry name" value="HMG"/>
    <property type="match status" value="1"/>
</dbReference>
<proteinExistence type="predicted"/>
<evidence type="ECO:0000259" key="14">
    <source>
        <dbReference type="PROSITE" id="PS50118"/>
    </source>
</evidence>
<organism evidence="15 16">
    <name type="scientific">Exaiptasia diaphana</name>
    <name type="common">Tropical sea anemone</name>
    <name type="synonym">Aiptasia pulchella</name>
    <dbReference type="NCBI Taxonomy" id="2652724"/>
    <lineage>
        <taxon>Eukaryota</taxon>
        <taxon>Metazoa</taxon>
        <taxon>Cnidaria</taxon>
        <taxon>Anthozoa</taxon>
        <taxon>Hexacorallia</taxon>
        <taxon>Actiniaria</taxon>
        <taxon>Aiptasiidae</taxon>
        <taxon>Exaiptasia</taxon>
    </lineage>
</organism>
<keyword evidence="8 12" id="KW-0539">Nucleus</keyword>
<comment type="subunit">
    <text evidence="10">Interacts with CTNNB1, competitively inhibiting CTNNB1-TCF7L2/TCF4 interaction.</text>
</comment>
<dbReference type="FunFam" id="1.10.30.10:FF:000027">
    <property type="entry name" value="Transcription factor SOX-30"/>
    <property type="match status" value="1"/>
</dbReference>
<dbReference type="AlphaFoldDB" id="A0A913Y1Q0"/>
<evidence type="ECO:0000256" key="13">
    <source>
        <dbReference type="SAM" id="MobiDB-lite"/>
    </source>
</evidence>
<keyword evidence="6" id="KW-0010">Activator</keyword>
<comment type="subcellular location">
    <subcellularLocation>
        <location evidence="1">Cytoplasm</location>
    </subcellularLocation>
</comment>
<name>A0A913Y1Q0_EXADI</name>
<evidence type="ECO:0000256" key="10">
    <source>
        <dbReference type="ARBA" id="ARBA00063959"/>
    </source>
</evidence>
<sequence>MLQSTIVDASSQLKTDSKTAKTLDLKKEIPQTEEKNSKNDQVLQKVEKNATPEKRLSNGSPDLNVGPNISFEWKPLYKGFPVDPMGQTFLRMPHICHTVQAQMRQENMQKIKRPMNAFMIWARLNRSTIAKRYPYANNAEISVKLGEIWNDLSTEQQKPYFDEATRLKEKHKMEFPNWVYQPRPAKKRMMEISCSPVKTMNSPQKQNCQATTDVMSPPSHFTHAHSFCSQSSHPIITQALPTTILSPTSYCGSQRDGTTLNHGLVKQMFQAQSLETRVKSNSESIPTELKPKADDWLDGEYRKVESGGCQSSQHQGGSERDFVREDAMLTSAKVSEEVEVEELNYDSCELDKYLAGLDETIKQSLEKLNECPDDLDLLEDDLDEKFAELDDDDDL</sequence>
<feature type="DNA-binding region" description="HMG box" evidence="12">
    <location>
        <begin position="111"/>
        <end position="179"/>
    </location>
</feature>
<evidence type="ECO:0000256" key="12">
    <source>
        <dbReference type="PROSITE-ProRule" id="PRU00267"/>
    </source>
</evidence>
<dbReference type="InterPro" id="IPR036910">
    <property type="entry name" value="HMG_box_dom_sf"/>
</dbReference>
<dbReference type="Pfam" id="PF00505">
    <property type="entry name" value="HMG_box"/>
    <property type="match status" value="1"/>
</dbReference>
<evidence type="ECO:0000256" key="5">
    <source>
        <dbReference type="ARBA" id="ARBA00023125"/>
    </source>
</evidence>
<comment type="function">
    <text evidence="9">Acts both as a transcriptional activator and a repressor. Binds to the DNA sequence 5'-ACAAT-3' and shows a preference for guanine residues surrounding this core motif. Binds to its own promoter and activates its own transcription. Required to activate the expression of postmeiotic genes involved in spermiogenesis. Binds to the promoter region of CTNNB1 and represses its transcription which leads to inhibition of Wnt signaling. Also inhibits Wnt signaling by binding to the CTNNB1 protein, preventing interaction of CTNNB1 with TCF7L2/TCF4.</text>
</comment>
<keyword evidence="7" id="KW-0804">Transcription</keyword>
<keyword evidence="5 12" id="KW-0238">DNA-binding</keyword>
<feature type="compositionally biased region" description="Basic and acidic residues" evidence="13">
    <location>
        <begin position="45"/>
        <end position="56"/>
    </location>
</feature>
<dbReference type="GO" id="GO:0005737">
    <property type="term" value="C:cytoplasm"/>
    <property type="evidence" value="ECO:0007669"/>
    <property type="project" value="UniProtKB-SubCell"/>
</dbReference>
<dbReference type="PANTHER" id="PTHR47279">
    <property type="entry name" value="TRANSCRIPTION FACTOR SOX-30"/>
    <property type="match status" value="1"/>
</dbReference>
<evidence type="ECO:0000256" key="1">
    <source>
        <dbReference type="ARBA" id="ARBA00004496"/>
    </source>
</evidence>
<dbReference type="Gene3D" id="1.10.30.10">
    <property type="entry name" value="High mobility group box domain"/>
    <property type="match status" value="1"/>
</dbReference>
<evidence type="ECO:0000256" key="3">
    <source>
        <dbReference type="ARBA" id="ARBA00022491"/>
    </source>
</evidence>